<dbReference type="Proteomes" id="UP000660339">
    <property type="component" value="Unassembled WGS sequence"/>
</dbReference>
<sequence>MYHPPVTDHSVLLRFSYFEHDWDEAIEGPEAMEAELLRRAAEGEWHEVADEAPDEFATLDELVQRAEEVIVGEWEMPVDAVRLPLGKLRAIIADGGWTFVAGEFSDFEGHHNDTELLVRLDRTLP</sequence>
<proteinExistence type="predicted"/>
<protein>
    <submittedName>
        <fullName evidence="1">Uncharacterized protein</fullName>
    </submittedName>
</protein>
<accession>A0A8J3PJF7</accession>
<dbReference type="EMBL" id="BONJ01000043">
    <property type="protein sequence ID" value="GIG18739.1"/>
    <property type="molecule type" value="Genomic_DNA"/>
</dbReference>
<dbReference type="AlphaFoldDB" id="A0A8J3PJF7"/>
<organism evidence="1 2">
    <name type="scientific">Catellatospora methionotrophica</name>
    <dbReference type="NCBI Taxonomy" id="121620"/>
    <lineage>
        <taxon>Bacteria</taxon>
        <taxon>Bacillati</taxon>
        <taxon>Actinomycetota</taxon>
        <taxon>Actinomycetes</taxon>
        <taxon>Micromonosporales</taxon>
        <taxon>Micromonosporaceae</taxon>
        <taxon>Catellatospora</taxon>
    </lineage>
</organism>
<evidence type="ECO:0000313" key="2">
    <source>
        <dbReference type="Proteomes" id="UP000660339"/>
    </source>
</evidence>
<evidence type="ECO:0000313" key="1">
    <source>
        <dbReference type="EMBL" id="GIG18739.1"/>
    </source>
</evidence>
<name>A0A8J3PJF7_9ACTN</name>
<comment type="caution">
    <text evidence="1">The sequence shown here is derived from an EMBL/GenBank/DDBJ whole genome shotgun (WGS) entry which is preliminary data.</text>
</comment>
<keyword evidence="2" id="KW-1185">Reference proteome</keyword>
<reference evidence="1" key="1">
    <citation type="submission" date="2021-01" db="EMBL/GenBank/DDBJ databases">
        <title>Whole genome shotgun sequence of Catellatospora methionotrophica NBRC 14553.</title>
        <authorList>
            <person name="Komaki H."/>
            <person name="Tamura T."/>
        </authorList>
    </citation>
    <scope>NUCLEOTIDE SEQUENCE</scope>
    <source>
        <strain evidence="1">NBRC 14553</strain>
    </source>
</reference>
<gene>
    <name evidence="1" type="ORF">Cme02nite_70710</name>
</gene>